<accession>A0A6F8YCN7</accession>
<dbReference type="Proteomes" id="UP000503011">
    <property type="component" value="Chromosome"/>
</dbReference>
<dbReference type="AlphaFoldDB" id="A0A6F8YCN7"/>
<evidence type="ECO:0000313" key="2">
    <source>
        <dbReference type="Proteomes" id="UP000503011"/>
    </source>
</evidence>
<sequence>MDVLISLCGFAATPTVLAYGLLRPHRVVVITSRDAPDGVDLIGQRLVAPDRLRFQDFRHVLVDASDPLDMYQNIARELAGRESLARSKKEVVRVRLRVWNRAVRRPSWITSRPNVERPNACVIDL</sequence>
<dbReference type="KEGG" id="psuu:Psuf_010340"/>
<dbReference type="EMBL" id="AP022871">
    <property type="protein sequence ID" value="BCB83721.1"/>
    <property type="molecule type" value="Genomic_DNA"/>
</dbReference>
<name>A0A6F8YCN7_9ACTN</name>
<gene>
    <name evidence="1" type="ORF">Psuf_010340</name>
</gene>
<reference evidence="1 2" key="1">
    <citation type="submission" date="2020-03" db="EMBL/GenBank/DDBJ databases">
        <title>Whole genome shotgun sequence of Phytohabitans suffuscus NBRC 105367.</title>
        <authorList>
            <person name="Komaki H."/>
            <person name="Tamura T."/>
        </authorList>
    </citation>
    <scope>NUCLEOTIDE SEQUENCE [LARGE SCALE GENOMIC DNA]</scope>
    <source>
        <strain evidence="1 2">NBRC 105367</strain>
    </source>
</reference>
<evidence type="ECO:0000313" key="1">
    <source>
        <dbReference type="EMBL" id="BCB83721.1"/>
    </source>
</evidence>
<proteinExistence type="predicted"/>
<protein>
    <submittedName>
        <fullName evidence="1">Uncharacterized protein</fullName>
    </submittedName>
</protein>
<reference evidence="1 2" key="2">
    <citation type="submission" date="2020-03" db="EMBL/GenBank/DDBJ databases">
        <authorList>
            <person name="Ichikawa N."/>
            <person name="Kimura A."/>
            <person name="Kitahashi Y."/>
            <person name="Uohara A."/>
        </authorList>
    </citation>
    <scope>NUCLEOTIDE SEQUENCE [LARGE SCALE GENOMIC DNA]</scope>
    <source>
        <strain evidence="1 2">NBRC 105367</strain>
    </source>
</reference>
<keyword evidence="2" id="KW-1185">Reference proteome</keyword>
<organism evidence="1 2">
    <name type="scientific">Phytohabitans suffuscus</name>
    <dbReference type="NCBI Taxonomy" id="624315"/>
    <lineage>
        <taxon>Bacteria</taxon>
        <taxon>Bacillati</taxon>
        <taxon>Actinomycetota</taxon>
        <taxon>Actinomycetes</taxon>
        <taxon>Micromonosporales</taxon>
        <taxon>Micromonosporaceae</taxon>
    </lineage>
</organism>